<evidence type="ECO:0000313" key="2">
    <source>
        <dbReference type="EMBL" id="GBO22451.1"/>
    </source>
</evidence>
<proteinExistence type="predicted"/>
<feature type="non-terminal residue" evidence="2">
    <location>
        <position position="1"/>
    </location>
</feature>
<protein>
    <submittedName>
        <fullName evidence="2">Uncharacterized protein</fullName>
    </submittedName>
</protein>
<evidence type="ECO:0000256" key="1">
    <source>
        <dbReference type="SAM" id="MobiDB-lite"/>
    </source>
</evidence>
<name>A0A4Y2VCZ4_ARAVE</name>
<evidence type="ECO:0000313" key="3">
    <source>
        <dbReference type="Proteomes" id="UP000499080"/>
    </source>
</evidence>
<dbReference type="EMBL" id="BGPR01045526">
    <property type="protein sequence ID" value="GBO22451.1"/>
    <property type="molecule type" value="Genomic_DNA"/>
</dbReference>
<comment type="caution">
    <text evidence="2">The sequence shown here is derived from an EMBL/GenBank/DDBJ whole genome shotgun (WGS) entry which is preliminary data.</text>
</comment>
<keyword evidence="3" id="KW-1185">Reference proteome</keyword>
<gene>
    <name evidence="2" type="ORF">AVEN_204916_1</name>
</gene>
<accession>A0A4Y2VCZ4</accession>
<dbReference type="AlphaFoldDB" id="A0A4Y2VCZ4"/>
<feature type="region of interest" description="Disordered" evidence="1">
    <location>
        <begin position="49"/>
        <end position="68"/>
    </location>
</feature>
<sequence>SGDPDGSAAVETELRKSNLIARPVLQDDRYNPSTARDVSLLQCMSGDLSAGDSFPTSSPKGTYTFEGPSDVDVEAQRLSDDRYFVCQMWKEQPSKG</sequence>
<organism evidence="2 3">
    <name type="scientific">Araneus ventricosus</name>
    <name type="common">Orbweaver spider</name>
    <name type="synonym">Epeira ventricosa</name>
    <dbReference type="NCBI Taxonomy" id="182803"/>
    <lineage>
        <taxon>Eukaryota</taxon>
        <taxon>Metazoa</taxon>
        <taxon>Ecdysozoa</taxon>
        <taxon>Arthropoda</taxon>
        <taxon>Chelicerata</taxon>
        <taxon>Arachnida</taxon>
        <taxon>Araneae</taxon>
        <taxon>Araneomorphae</taxon>
        <taxon>Entelegynae</taxon>
        <taxon>Araneoidea</taxon>
        <taxon>Araneidae</taxon>
        <taxon>Araneus</taxon>
    </lineage>
</organism>
<dbReference type="Proteomes" id="UP000499080">
    <property type="component" value="Unassembled WGS sequence"/>
</dbReference>
<reference evidence="2 3" key="1">
    <citation type="journal article" date="2019" name="Sci. Rep.">
        <title>Orb-weaving spider Araneus ventricosus genome elucidates the spidroin gene catalogue.</title>
        <authorList>
            <person name="Kono N."/>
            <person name="Nakamura H."/>
            <person name="Ohtoshi R."/>
            <person name="Moran D.A.P."/>
            <person name="Shinohara A."/>
            <person name="Yoshida Y."/>
            <person name="Fujiwara M."/>
            <person name="Mori M."/>
            <person name="Tomita M."/>
            <person name="Arakawa K."/>
        </authorList>
    </citation>
    <scope>NUCLEOTIDE SEQUENCE [LARGE SCALE GENOMIC DNA]</scope>
</reference>